<comment type="caution">
    <text evidence="1">The sequence shown here is derived from an EMBL/GenBank/DDBJ whole genome shotgun (WGS) entry which is preliminary data.</text>
</comment>
<gene>
    <name evidence="1" type="ORF">N783_19950</name>
</gene>
<protein>
    <submittedName>
        <fullName evidence="1">Uncharacterized protein</fullName>
    </submittedName>
</protein>
<keyword evidence="2" id="KW-1185">Reference proteome</keyword>
<dbReference type="Proteomes" id="UP000030403">
    <property type="component" value="Unassembled WGS sequence"/>
</dbReference>
<evidence type="ECO:0000313" key="1">
    <source>
        <dbReference type="EMBL" id="KGX90634.1"/>
    </source>
</evidence>
<dbReference type="AlphaFoldDB" id="A0A0A5GF63"/>
<sequence length="36" mass="4316">MKPPASKLNWWFSFLHVKKDKILAMEKFDVVKILKV</sequence>
<accession>A0A0A5GF63</accession>
<name>A0A0A5GF63_9BACI</name>
<reference evidence="1 2" key="1">
    <citation type="submission" date="2013-08" db="EMBL/GenBank/DDBJ databases">
        <authorList>
            <person name="Huang J."/>
            <person name="Wang G."/>
        </authorList>
    </citation>
    <scope>NUCLEOTIDE SEQUENCE [LARGE SCALE GENOMIC DNA]</scope>
    <source>
        <strain evidence="1 2">BH030004</strain>
    </source>
</reference>
<organism evidence="1 2">
    <name type="scientific">Pontibacillus marinus BH030004 = DSM 16465</name>
    <dbReference type="NCBI Taxonomy" id="1385511"/>
    <lineage>
        <taxon>Bacteria</taxon>
        <taxon>Bacillati</taxon>
        <taxon>Bacillota</taxon>
        <taxon>Bacilli</taxon>
        <taxon>Bacillales</taxon>
        <taxon>Bacillaceae</taxon>
        <taxon>Pontibacillus</taxon>
    </lineage>
</organism>
<evidence type="ECO:0000313" key="2">
    <source>
        <dbReference type="Proteomes" id="UP000030403"/>
    </source>
</evidence>
<dbReference type="STRING" id="1385511.GCA_000425225_01514"/>
<dbReference type="EMBL" id="AVPF01000006">
    <property type="protein sequence ID" value="KGX90634.1"/>
    <property type="molecule type" value="Genomic_DNA"/>
</dbReference>
<proteinExistence type="predicted"/>